<dbReference type="Pfam" id="PF00005">
    <property type="entry name" value="ABC_tran"/>
    <property type="match status" value="1"/>
</dbReference>
<proteinExistence type="predicted"/>
<reference evidence="10" key="1">
    <citation type="submission" date="2018-05" db="EMBL/GenBank/DDBJ databases">
        <authorList>
            <person name="Lanie J.A."/>
            <person name="Ng W.-L."/>
            <person name="Kazmierczak K.M."/>
            <person name="Andrzejewski T.M."/>
            <person name="Davidsen T.M."/>
            <person name="Wayne K.J."/>
            <person name="Tettelin H."/>
            <person name="Glass J.I."/>
            <person name="Rusch D."/>
            <person name="Podicherti R."/>
            <person name="Tsui H.-C.T."/>
            <person name="Winkler M.E."/>
        </authorList>
    </citation>
    <scope>NUCLEOTIDE SEQUENCE</scope>
</reference>
<dbReference type="SUPFAM" id="SSF52540">
    <property type="entry name" value="P-loop containing nucleoside triphosphate hydrolases"/>
    <property type="match status" value="1"/>
</dbReference>
<dbReference type="AlphaFoldDB" id="A0A381ZCQ6"/>
<evidence type="ECO:0000313" key="10">
    <source>
        <dbReference type="EMBL" id="SVA86904.1"/>
    </source>
</evidence>
<dbReference type="InterPro" id="IPR003439">
    <property type="entry name" value="ABC_transporter-like_ATP-bd"/>
</dbReference>
<feature type="non-terminal residue" evidence="10">
    <location>
        <position position="218"/>
    </location>
</feature>
<dbReference type="GO" id="GO:0016887">
    <property type="term" value="F:ATP hydrolysis activity"/>
    <property type="evidence" value="ECO:0007669"/>
    <property type="project" value="InterPro"/>
</dbReference>
<dbReference type="CDD" id="cd03257">
    <property type="entry name" value="ABC_NikE_OppD_transporters"/>
    <property type="match status" value="1"/>
</dbReference>
<keyword evidence="6" id="KW-0067">ATP-binding</keyword>
<dbReference type="InterPro" id="IPR017871">
    <property type="entry name" value="ABC_transporter-like_CS"/>
</dbReference>
<evidence type="ECO:0000256" key="5">
    <source>
        <dbReference type="ARBA" id="ARBA00022741"/>
    </source>
</evidence>
<keyword evidence="8" id="KW-0472">Membrane</keyword>
<keyword evidence="5" id="KW-0547">Nucleotide-binding</keyword>
<dbReference type="SMART" id="SM00382">
    <property type="entry name" value="AAA"/>
    <property type="match status" value="1"/>
</dbReference>
<evidence type="ECO:0000256" key="3">
    <source>
        <dbReference type="ARBA" id="ARBA00022475"/>
    </source>
</evidence>
<dbReference type="PROSITE" id="PS50893">
    <property type="entry name" value="ABC_TRANSPORTER_2"/>
    <property type="match status" value="1"/>
</dbReference>
<protein>
    <recommendedName>
        <fullName evidence="9">ABC transporter domain-containing protein</fullName>
    </recommendedName>
</protein>
<keyword evidence="7" id="KW-1278">Translocase</keyword>
<dbReference type="EMBL" id="UINC01020776">
    <property type="protein sequence ID" value="SVA86904.1"/>
    <property type="molecule type" value="Genomic_DNA"/>
</dbReference>
<dbReference type="PANTHER" id="PTHR43297:SF14">
    <property type="entry name" value="ATPASE AAA-TYPE CORE DOMAIN-CONTAINING PROTEIN"/>
    <property type="match status" value="1"/>
</dbReference>
<evidence type="ECO:0000256" key="1">
    <source>
        <dbReference type="ARBA" id="ARBA00004202"/>
    </source>
</evidence>
<keyword evidence="4" id="KW-0997">Cell inner membrane</keyword>
<dbReference type="PANTHER" id="PTHR43297">
    <property type="entry name" value="OLIGOPEPTIDE TRANSPORT ATP-BINDING PROTEIN APPD"/>
    <property type="match status" value="1"/>
</dbReference>
<dbReference type="InterPro" id="IPR050388">
    <property type="entry name" value="ABC_Ni/Peptide_Import"/>
</dbReference>
<evidence type="ECO:0000256" key="4">
    <source>
        <dbReference type="ARBA" id="ARBA00022519"/>
    </source>
</evidence>
<comment type="subcellular location">
    <subcellularLocation>
        <location evidence="1">Cell membrane</location>
        <topology evidence="1">Peripheral membrane protein</topology>
    </subcellularLocation>
</comment>
<evidence type="ECO:0000256" key="6">
    <source>
        <dbReference type="ARBA" id="ARBA00022840"/>
    </source>
</evidence>
<evidence type="ECO:0000256" key="8">
    <source>
        <dbReference type="ARBA" id="ARBA00023136"/>
    </source>
</evidence>
<dbReference type="Gene3D" id="3.40.50.300">
    <property type="entry name" value="P-loop containing nucleotide triphosphate hydrolases"/>
    <property type="match status" value="1"/>
</dbReference>
<keyword evidence="2" id="KW-0813">Transport</keyword>
<name>A0A381ZCQ6_9ZZZZ</name>
<feature type="domain" description="ABC transporter" evidence="9">
    <location>
        <begin position="13"/>
        <end position="218"/>
    </location>
</feature>
<dbReference type="PROSITE" id="PS00211">
    <property type="entry name" value="ABC_TRANSPORTER_1"/>
    <property type="match status" value="1"/>
</dbReference>
<dbReference type="GO" id="GO:0005524">
    <property type="term" value="F:ATP binding"/>
    <property type="evidence" value="ECO:0007669"/>
    <property type="project" value="UniProtKB-KW"/>
</dbReference>
<accession>A0A381ZCQ6</accession>
<gene>
    <name evidence="10" type="ORF">METZ01_LOCUS139758</name>
</gene>
<dbReference type="GO" id="GO:0005886">
    <property type="term" value="C:plasma membrane"/>
    <property type="evidence" value="ECO:0007669"/>
    <property type="project" value="UniProtKB-SubCell"/>
</dbReference>
<evidence type="ECO:0000256" key="2">
    <source>
        <dbReference type="ARBA" id="ARBA00022448"/>
    </source>
</evidence>
<sequence>MSAVLDRQETSVLSVEGLTVDFDVKGRSVNILSEVSFDLKSGETLGIIGESGCGKSMTALALLRMIPSPPGRITGGKVLLNDEDLLKATKNRISSIRGKEISMIFQEPMTSLNPVYTVGNQIVETIRRHKLISRSEALEEAVELLRMVQIPAPDRRISEYPHQLSGGMRQRVMIAMALACSPQVLIADEPTTALDVTVQAQIFDLLKEIQEQNGTSII</sequence>
<dbReference type="InterPro" id="IPR027417">
    <property type="entry name" value="P-loop_NTPase"/>
</dbReference>
<keyword evidence="3" id="KW-1003">Cell membrane</keyword>
<dbReference type="InterPro" id="IPR003593">
    <property type="entry name" value="AAA+_ATPase"/>
</dbReference>
<organism evidence="10">
    <name type="scientific">marine metagenome</name>
    <dbReference type="NCBI Taxonomy" id="408172"/>
    <lineage>
        <taxon>unclassified sequences</taxon>
        <taxon>metagenomes</taxon>
        <taxon>ecological metagenomes</taxon>
    </lineage>
</organism>
<evidence type="ECO:0000256" key="7">
    <source>
        <dbReference type="ARBA" id="ARBA00022967"/>
    </source>
</evidence>
<evidence type="ECO:0000259" key="9">
    <source>
        <dbReference type="PROSITE" id="PS50893"/>
    </source>
</evidence>